<gene>
    <name evidence="2" type="ORF">A9Z42_0041270</name>
</gene>
<dbReference type="Proteomes" id="UP000219286">
    <property type="component" value="Unassembled WGS sequence"/>
</dbReference>
<reference evidence="2 3" key="1">
    <citation type="journal article" date="2015" name="Genome Announc.">
        <title>Genome sequence and annotation of Trichoderma parareesei, the ancestor of the cellulase producer Trichoderma reesei.</title>
        <authorList>
            <person name="Yang D."/>
            <person name="Pomraning K."/>
            <person name="Kopchinskiy A."/>
            <person name="Karimi Aghcheh R."/>
            <person name="Atanasova L."/>
            <person name="Chenthamara K."/>
            <person name="Baker S.E."/>
            <person name="Zhang R."/>
            <person name="Shen Q."/>
            <person name="Freitag M."/>
            <person name="Kubicek C.P."/>
            <person name="Druzhinina I.S."/>
        </authorList>
    </citation>
    <scope>NUCLEOTIDE SEQUENCE [LARGE SCALE GENOMIC DNA]</scope>
    <source>
        <strain evidence="2 3">CBS 125925</strain>
    </source>
</reference>
<dbReference type="AlphaFoldDB" id="A0A2H2ZCG8"/>
<feature type="region of interest" description="Disordered" evidence="1">
    <location>
        <begin position="30"/>
        <end position="78"/>
    </location>
</feature>
<evidence type="ECO:0000256" key="1">
    <source>
        <dbReference type="SAM" id="MobiDB-lite"/>
    </source>
</evidence>
<protein>
    <submittedName>
        <fullName evidence="2">Uncharacterized protein</fullName>
    </submittedName>
</protein>
<sequence length="78" mass="8011">MSGLRESAFLPTIKCSSCGMQVEISMMGEHACPGPGPAVELSPPPDSNAKFQDPPPRSADRMPGPVDVGAASTITPTT</sequence>
<evidence type="ECO:0000313" key="2">
    <source>
        <dbReference type="EMBL" id="OTA03648.1"/>
    </source>
</evidence>
<organism evidence="2 3">
    <name type="scientific">Trichoderma parareesei</name>
    <name type="common">Filamentous fungus</name>
    <dbReference type="NCBI Taxonomy" id="858221"/>
    <lineage>
        <taxon>Eukaryota</taxon>
        <taxon>Fungi</taxon>
        <taxon>Dikarya</taxon>
        <taxon>Ascomycota</taxon>
        <taxon>Pezizomycotina</taxon>
        <taxon>Sordariomycetes</taxon>
        <taxon>Hypocreomycetidae</taxon>
        <taxon>Hypocreales</taxon>
        <taxon>Hypocreaceae</taxon>
        <taxon>Trichoderma</taxon>
    </lineage>
</organism>
<comment type="caution">
    <text evidence="2">The sequence shown here is derived from an EMBL/GenBank/DDBJ whole genome shotgun (WGS) entry which is preliminary data.</text>
</comment>
<proteinExistence type="predicted"/>
<accession>A0A2H2ZCG8</accession>
<evidence type="ECO:0000313" key="3">
    <source>
        <dbReference type="Proteomes" id="UP000219286"/>
    </source>
</evidence>
<name>A0A2H2ZCG8_TRIPA</name>
<dbReference type="EMBL" id="LFMI01000426">
    <property type="protein sequence ID" value="OTA03648.1"/>
    <property type="molecule type" value="Genomic_DNA"/>
</dbReference>
<keyword evidence="3" id="KW-1185">Reference proteome</keyword>